<feature type="transmembrane region" description="Helical" evidence="1">
    <location>
        <begin position="256"/>
        <end position="276"/>
    </location>
</feature>
<dbReference type="EMBL" id="MU150257">
    <property type="protein sequence ID" value="KAF9464029.1"/>
    <property type="molecule type" value="Genomic_DNA"/>
</dbReference>
<dbReference type="Proteomes" id="UP000807353">
    <property type="component" value="Unassembled WGS sequence"/>
</dbReference>
<feature type="transmembrane region" description="Helical" evidence="1">
    <location>
        <begin position="189"/>
        <end position="210"/>
    </location>
</feature>
<proteinExistence type="predicted"/>
<evidence type="ECO:0000313" key="3">
    <source>
        <dbReference type="Proteomes" id="UP000807353"/>
    </source>
</evidence>
<evidence type="ECO:0000313" key="2">
    <source>
        <dbReference type="EMBL" id="KAF9464029.1"/>
    </source>
</evidence>
<keyword evidence="1" id="KW-0812">Transmembrane</keyword>
<feature type="transmembrane region" description="Helical" evidence="1">
    <location>
        <begin position="147"/>
        <end position="169"/>
    </location>
</feature>
<protein>
    <submittedName>
        <fullName evidence="2">Uncharacterized protein</fullName>
    </submittedName>
</protein>
<feature type="transmembrane region" description="Helical" evidence="1">
    <location>
        <begin position="231"/>
        <end position="250"/>
    </location>
</feature>
<organism evidence="2 3">
    <name type="scientific">Collybia nuda</name>
    <dbReference type="NCBI Taxonomy" id="64659"/>
    <lineage>
        <taxon>Eukaryota</taxon>
        <taxon>Fungi</taxon>
        <taxon>Dikarya</taxon>
        <taxon>Basidiomycota</taxon>
        <taxon>Agaricomycotina</taxon>
        <taxon>Agaricomycetes</taxon>
        <taxon>Agaricomycetidae</taxon>
        <taxon>Agaricales</taxon>
        <taxon>Tricholomatineae</taxon>
        <taxon>Clitocybaceae</taxon>
        <taxon>Collybia</taxon>
    </lineage>
</organism>
<feature type="transmembrane region" description="Helical" evidence="1">
    <location>
        <begin position="39"/>
        <end position="57"/>
    </location>
</feature>
<keyword evidence="3" id="KW-1185">Reference proteome</keyword>
<dbReference type="AlphaFoldDB" id="A0A9P5Y7B9"/>
<dbReference type="OrthoDB" id="3267806at2759"/>
<comment type="caution">
    <text evidence="2">The sequence shown here is derived from an EMBL/GenBank/DDBJ whole genome shotgun (WGS) entry which is preliminary data.</text>
</comment>
<reference evidence="2" key="1">
    <citation type="submission" date="2020-11" db="EMBL/GenBank/DDBJ databases">
        <authorList>
            <consortium name="DOE Joint Genome Institute"/>
            <person name="Ahrendt S."/>
            <person name="Riley R."/>
            <person name="Andreopoulos W."/>
            <person name="Labutti K."/>
            <person name="Pangilinan J."/>
            <person name="Ruiz-Duenas F.J."/>
            <person name="Barrasa J.M."/>
            <person name="Sanchez-Garcia M."/>
            <person name="Camarero S."/>
            <person name="Miyauchi S."/>
            <person name="Serrano A."/>
            <person name="Linde D."/>
            <person name="Babiker R."/>
            <person name="Drula E."/>
            <person name="Ayuso-Fernandez I."/>
            <person name="Pacheco R."/>
            <person name="Padilla G."/>
            <person name="Ferreira P."/>
            <person name="Barriuso J."/>
            <person name="Kellner H."/>
            <person name="Castanera R."/>
            <person name="Alfaro M."/>
            <person name="Ramirez L."/>
            <person name="Pisabarro A.G."/>
            <person name="Kuo A."/>
            <person name="Tritt A."/>
            <person name="Lipzen A."/>
            <person name="He G."/>
            <person name="Yan M."/>
            <person name="Ng V."/>
            <person name="Cullen D."/>
            <person name="Martin F."/>
            <person name="Rosso M.-N."/>
            <person name="Henrissat B."/>
            <person name="Hibbett D."/>
            <person name="Martinez A.T."/>
            <person name="Grigoriev I.V."/>
        </authorList>
    </citation>
    <scope>NUCLEOTIDE SEQUENCE</scope>
    <source>
        <strain evidence="2">CBS 247.69</strain>
    </source>
</reference>
<evidence type="ECO:0000256" key="1">
    <source>
        <dbReference type="SAM" id="Phobius"/>
    </source>
</evidence>
<name>A0A9P5Y7B9_9AGAR</name>
<keyword evidence="1" id="KW-0472">Membrane</keyword>
<accession>A0A9P5Y7B9</accession>
<feature type="transmembrane region" description="Helical" evidence="1">
    <location>
        <begin position="115"/>
        <end position="135"/>
    </location>
</feature>
<gene>
    <name evidence="2" type="ORF">BDZ94DRAFT_1308285</name>
</gene>
<sequence>MADNSTGSPVSGNPYAPQEPSALITAEIEDFVGMHLADMLYGITVLLFFKCASQLLWPKHGQGRNLLLAGYTFILFSLGTIFTGMNINVAVLGFIKNRNFPGGPEAYSSFAQLTPIGITPNATFIIANWLADAFMMWRCRVIWNGNWWILVFPCIMYLGSFAMGVMTLFQSTRPNANLWFALDINFALPYFSISSALNIILTILIITRLIMHQRRVADRRSAAQYLDIITMFIESSAIYAISSFLFIGTFGAGNSAALIFLPILSQTQIIAPLLIISRVSTRKDWTHETARDRNNLSSVGGTTTQVKISTMNAQSTSGSAVNDFNGKLTFYHNALSFTLLLPILALANVASAAECYAQRYLDSRIAVIGKEIAVSRTTRPPMASPQGS</sequence>
<feature type="transmembrane region" description="Helical" evidence="1">
    <location>
        <begin position="69"/>
        <end position="95"/>
    </location>
</feature>
<keyword evidence="1" id="KW-1133">Transmembrane helix</keyword>